<dbReference type="OrthoDB" id="5209158at2759"/>
<feature type="compositionally biased region" description="Basic residues" evidence="1">
    <location>
        <begin position="156"/>
        <end position="165"/>
    </location>
</feature>
<gene>
    <name evidence="2" type="ORF">CDD80_1324</name>
</gene>
<dbReference type="EMBL" id="NJES01000152">
    <property type="protein sequence ID" value="PHH76686.1"/>
    <property type="molecule type" value="Genomic_DNA"/>
</dbReference>
<keyword evidence="3" id="KW-1185">Reference proteome</keyword>
<accession>A0A2C5Z9I5</accession>
<protein>
    <submittedName>
        <fullName evidence="2">Uncharacterized protein</fullName>
    </submittedName>
</protein>
<dbReference type="AlphaFoldDB" id="A0A2C5Z9I5"/>
<sequence>MQRHGPSRRTTSQSLASTKSRQPRRETGFPEPLDEDRNTTLPHPDADLSPGACISQDEVAIDRGMKHHKLSFLHKHRKNTGHSSVRLQPGALDSSLSLTVPVPKDDKAQLITRSTSSLHFSKAADGDGAESHHDGGGDDDTPPTSPDGSEPNRNKGLFRKLRRKM</sequence>
<evidence type="ECO:0000313" key="3">
    <source>
        <dbReference type="Proteomes" id="UP000226431"/>
    </source>
</evidence>
<feature type="compositionally biased region" description="Basic and acidic residues" evidence="1">
    <location>
        <begin position="122"/>
        <end position="136"/>
    </location>
</feature>
<feature type="region of interest" description="Disordered" evidence="1">
    <location>
        <begin position="104"/>
        <end position="165"/>
    </location>
</feature>
<organism evidence="2 3">
    <name type="scientific">Ophiocordyceps camponoti-rufipedis</name>
    <dbReference type="NCBI Taxonomy" id="2004952"/>
    <lineage>
        <taxon>Eukaryota</taxon>
        <taxon>Fungi</taxon>
        <taxon>Dikarya</taxon>
        <taxon>Ascomycota</taxon>
        <taxon>Pezizomycotina</taxon>
        <taxon>Sordariomycetes</taxon>
        <taxon>Hypocreomycetidae</taxon>
        <taxon>Hypocreales</taxon>
        <taxon>Ophiocordycipitaceae</taxon>
        <taxon>Ophiocordyceps</taxon>
    </lineage>
</organism>
<comment type="caution">
    <text evidence="2">The sequence shown here is derived from an EMBL/GenBank/DDBJ whole genome shotgun (WGS) entry which is preliminary data.</text>
</comment>
<dbReference type="Proteomes" id="UP000226431">
    <property type="component" value="Unassembled WGS sequence"/>
</dbReference>
<feature type="compositionally biased region" description="Polar residues" evidence="1">
    <location>
        <begin position="8"/>
        <end position="20"/>
    </location>
</feature>
<proteinExistence type="predicted"/>
<name>A0A2C5Z9I5_9HYPO</name>
<evidence type="ECO:0000313" key="2">
    <source>
        <dbReference type="EMBL" id="PHH76686.1"/>
    </source>
</evidence>
<reference evidence="2 3" key="1">
    <citation type="submission" date="2017-06" db="EMBL/GenBank/DDBJ databases">
        <title>Ant-infecting Ophiocordyceps genomes reveal a high diversity of potential behavioral manipulation genes and a possible major role for enterotoxins.</title>
        <authorList>
            <person name="De Bekker C."/>
            <person name="Evans H.C."/>
            <person name="Brachmann A."/>
            <person name="Hughes D.P."/>
        </authorList>
    </citation>
    <scope>NUCLEOTIDE SEQUENCE [LARGE SCALE GENOMIC DNA]</scope>
    <source>
        <strain evidence="2 3">Map16</strain>
    </source>
</reference>
<evidence type="ECO:0000256" key="1">
    <source>
        <dbReference type="SAM" id="MobiDB-lite"/>
    </source>
</evidence>
<feature type="region of interest" description="Disordered" evidence="1">
    <location>
        <begin position="1"/>
        <end position="54"/>
    </location>
</feature>